<dbReference type="AlphaFoldDB" id="A0A1E1X3S9"/>
<dbReference type="PROSITE" id="PS00518">
    <property type="entry name" value="ZF_RING_1"/>
    <property type="match status" value="1"/>
</dbReference>
<dbReference type="GO" id="GO:0005829">
    <property type="term" value="C:cytosol"/>
    <property type="evidence" value="ECO:0007669"/>
    <property type="project" value="UniProtKB-SubCell"/>
</dbReference>
<comment type="subcellular location">
    <subcellularLocation>
        <location evidence="2 12">Cytoplasm</location>
        <location evidence="2 12">Cytosol</location>
    </subcellularLocation>
</comment>
<name>A0A1E1X3S9_9ACAR</name>
<evidence type="ECO:0000256" key="4">
    <source>
        <dbReference type="ARBA" id="ARBA00022490"/>
    </source>
</evidence>
<dbReference type="PANTHER" id="PTHR13417:SF2">
    <property type="entry name" value="E3 UBIQUITIN-PROTEIN LIGASE RNF146"/>
    <property type="match status" value="1"/>
</dbReference>
<evidence type="ECO:0000256" key="7">
    <source>
        <dbReference type="ARBA" id="ARBA00022723"/>
    </source>
</evidence>
<dbReference type="GO" id="GO:0051865">
    <property type="term" value="P:protein autoubiquitination"/>
    <property type="evidence" value="ECO:0007669"/>
    <property type="project" value="UniProtKB-UniRule"/>
</dbReference>
<keyword evidence="10 12" id="KW-0862">Zinc</keyword>
<dbReference type="PROSITE" id="PS50089">
    <property type="entry name" value="ZF_RING_2"/>
    <property type="match status" value="1"/>
</dbReference>
<dbReference type="GO" id="GO:0006511">
    <property type="term" value="P:ubiquitin-dependent protein catabolic process"/>
    <property type="evidence" value="ECO:0007669"/>
    <property type="project" value="UniProtKB-UniRule"/>
</dbReference>
<dbReference type="Gene3D" id="3.30.40.10">
    <property type="entry name" value="Zinc/RING finger domain, C3HC4 (zinc finger)"/>
    <property type="match status" value="1"/>
</dbReference>
<feature type="region of interest" description="Disordered" evidence="13">
    <location>
        <begin position="242"/>
        <end position="266"/>
    </location>
</feature>
<organism evidence="16">
    <name type="scientific">Amblyomma aureolatum</name>
    <dbReference type="NCBI Taxonomy" id="187763"/>
    <lineage>
        <taxon>Eukaryota</taxon>
        <taxon>Metazoa</taxon>
        <taxon>Ecdysozoa</taxon>
        <taxon>Arthropoda</taxon>
        <taxon>Chelicerata</taxon>
        <taxon>Arachnida</taxon>
        <taxon>Acari</taxon>
        <taxon>Parasitiformes</taxon>
        <taxon>Ixodida</taxon>
        <taxon>Ixodoidea</taxon>
        <taxon>Ixodidae</taxon>
        <taxon>Amblyomminae</taxon>
        <taxon>Amblyomma</taxon>
    </lineage>
</organism>
<evidence type="ECO:0000256" key="10">
    <source>
        <dbReference type="ARBA" id="ARBA00022833"/>
    </source>
</evidence>
<protein>
    <recommendedName>
        <fullName evidence="12">E3 ubiquitin-protein ligase</fullName>
        <ecNumber evidence="12">2.3.2.27</ecNumber>
    </recommendedName>
</protein>
<dbReference type="GO" id="GO:0008270">
    <property type="term" value="F:zinc ion binding"/>
    <property type="evidence" value="ECO:0007669"/>
    <property type="project" value="UniProtKB-UniRule"/>
</dbReference>
<dbReference type="GO" id="GO:0061630">
    <property type="term" value="F:ubiquitin protein ligase activity"/>
    <property type="evidence" value="ECO:0007669"/>
    <property type="project" value="UniProtKB-UniRule"/>
</dbReference>
<dbReference type="InterPro" id="IPR013083">
    <property type="entry name" value="Znf_RING/FYVE/PHD"/>
</dbReference>
<keyword evidence="7 12" id="KW-0479">Metal-binding</keyword>
<feature type="region of interest" description="Disordered" evidence="13">
    <location>
        <begin position="207"/>
        <end position="227"/>
    </location>
</feature>
<dbReference type="InterPro" id="IPR037197">
    <property type="entry name" value="WWE_dom_sf"/>
</dbReference>
<evidence type="ECO:0000256" key="2">
    <source>
        <dbReference type="ARBA" id="ARBA00004514"/>
    </source>
</evidence>
<keyword evidence="9 12" id="KW-0833">Ubl conjugation pathway</keyword>
<dbReference type="UniPathway" id="UPA00143"/>
<comment type="catalytic activity">
    <reaction evidence="1 12">
        <text>S-ubiquitinyl-[E2 ubiquitin-conjugating enzyme]-L-cysteine + [acceptor protein]-L-lysine = [E2 ubiquitin-conjugating enzyme]-L-cysteine + N(6)-ubiquitinyl-[acceptor protein]-L-lysine.</text>
        <dbReference type="EC" id="2.3.2.27"/>
    </reaction>
</comment>
<dbReference type="InterPro" id="IPR017907">
    <property type="entry name" value="Znf_RING_CS"/>
</dbReference>
<keyword evidence="5 12" id="KW-0808">Transferase</keyword>
<dbReference type="GO" id="GO:0005634">
    <property type="term" value="C:nucleus"/>
    <property type="evidence" value="ECO:0007669"/>
    <property type="project" value="TreeGrafter"/>
</dbReference>
<dbReference type="Pfam" id="PF02825">
    <property type="entry name" value="WWE"/>
    <property type="match status" value="1"/>
</dbReference>
<accession>A0A1E1X3S9</accession>
<dbReference type="SMART" id="SM00678">
    <property type="entry name" value="WWE"/>
    <property type="match status" value="1"/>
</dbReference>
<keyword evidence="8 11" id="KW-0863">Zinc-finger</keyword>
<dbReference type="Gene3D" id="3.30.720.50">
    <property type="match status" value="1"/>
</dbReference>
<feature type="domain" description="WWE" evidence="15">
    <location>
        <begin position="86"/>
        <end position="162"/>
    </location>
</feature>
<comment type="domain">
    <text evidence="12">The WWE domain mediates non-covalent poly(ADP-ribose)-binding.</text>
</comment>
<dbReference type="EMBL" id="GFAC01005259">
    <property type="protein sequence ID" value="JAT93929.1"/>
    <property type="molecule type" value="mRNA"/>
</dbReference>
<feature type="domain" description="RING-type" evidence="14">
    <location>
        <begin position="31"/>
        <end position="69"/>
    </location>
</feature>
<evidence type="ECO:0000256" key="3">
    <source>
        <dbReference type="ARBA" id="ARBA00004906"/>
    </source>
</evidence>
<dbReference type="PROSITE" id="PS50918">
    <property type="entry name" value="WWE"/>
    <property type="match status" value="1"/>
</dbReference>
<dbReference type="InterPro" id="IPR001841">
    <property type="entry name" value="Znf_RING"/>
</dbReference>
<dbReference type="InterPro" id="IPR004170">
    <property type="entry name" value="WWE_dom"/>
</dbReference>
<dbReference type="Pfam" id="PF13920">
    <property type="entry name" value="zf-C3HC4_3"/>
    <property type="match status" value="1"/>
</dbReference>
<dbReference type="GO" id="GO:0016055">
    <property type="term" value="P:Wnt signaling pathway"/>
    <property type="evidence" value="ECO:0007669"/>
    <property type="project" value="UniProtKB-KW"/>
</dbReference>
<dbReference type="SUPFAM" id="SSF117839">
    <property type="entry name" value="WWE domain"/>
    <property type="match status" value="1"/>
</dbReference>
<keyword evidence="4 12" id="KW-0963">Cytoplasm</keyword>
<evidence type="ECO:0000313" key="16">
    <source>
        <dbReference type="EMBL" id="JAT93929.1"/>
    </source>
</evidence>
<evidence type="ECO:0000256" key="6">
    <source>
        <dbReference type="ARBA" id="ARBA00022687"/>
    </source>
</evidence>
<evidence type="ECO:0000256" key="11">
    <source>
        <dbReference type="PROSITE-ProRule" id="PRU00175"/>
    </source>
</evidence>
<dbReference type="SMART" id="SM00184">
    <property type="entry name" value="RING"/>
    <property type="match status" value="1"/>
</dbReference>
<dbReference type="PANTHER" id="PTHR13417">
    <property type="entry name" value="E3 UBIQUITIN-PROTEIN LIGASE RNF146"/>
    <property type="match status" value="1"/>
</dbReference>
<comment type="pathway">
    <text evidence="3 12">Protein modification; protein ubiquitination.</text>
</comment>
<evidence type="ECO:0000259" key="15">
    <source>
        <dbReference type="PROSITE" id="PS50918"/>
    </source>
</evidence>
<keyword evidence="6" id="KW-0879">Wnt signaling pathway</keyword>
<evidence type="ECO:0000256" key="12">
    <source>
        <dbReference type="RuleBase" id="RU367115"/>
    </source>
</evidence>
<reference evidence="16" key="1">
    <citation type="journal article" date="2017" name="Front. Cell. Infect. Microbiol.">
        <title>The Distinct Transcriptional Response of the Midgut of Amblyomma sculptum and Amblyomma aureolatum Ticks to Rickettsia rickettsii Correlates to Their Differences in Susceptibility to Infection.</title>
        <authorList>
            <person name="Martins L.A."/>
            <person name="Galletti M.F.B.M."/>
            <person name="Ribeiro J.M."/>
            <person name="Fujita A."/>
            <person name="Costa F.B."/>
            <person name="Labruna M.B."/>
            <person name="Daffre S."/>
            <person name="Fogaca A.C."/>
        </authorList>
    </citation>
    <scope>NUCLEOTIDE SEQUENCE</scope>
</reference>
<dbReference type="EC" id="2.3.2.27" evidence="12"/>
<dbReference type="FunFam" id="3.30.720.50:FF:000003">
    <property type="entry name" value="E3 ubiquitin-protein ligase RNF146"/>
    <property type="match status" value="1"/>
</dbReference>
<dbReference type="InterPro" id="IPR033509">
    <property type="entry name" value="RNF146"/>
</dbReference>
<dbReference type="CDD" id="cd16546">
    <property type="entry name" value="RING-HC_RNF146"/>
    <property type="match status" value="1"/>
</dbReference>
<dbReference type="InterPro" id="IPR018123">
    <property type="entry name" value="WWE-dom_subgr"/>
</dbReference>
<dbReference type="GO" id="GO:0072572">
    <property type="term" value="F:poly-ADP-D-ribose binding"/>
    <property type="evidence" value="ECO:0007669"/>
    <property type="project" value="UniProtKB-UniRule"/>
</dbReference>
<evidence type="ECO:0000256" key="9">
    <source>
        <dbReference type="ARBA" id="ARBA00022786"/>
    </source>
</evidence>
<evidence type="ECO:0000256" key="1">
    <source>
        <dbReference type="ARBA" id="ARBA00000900"/>
    </source>
</evidence>
<dbReference type="SUPFAM" id="SSF57850">
    <property type="entry name" value="RING/U-box"/>
    <property type="match status" value="1"/>
</dbReference>
<evidence type="ECO:0000256" key="5">
    <source>
        <dbReference type="ARBA" id="ARBA00022679"/>
    </source>
</evidence>
<proteinExistence type="evidence at transcript level"/>
<feature type="compositionally biased region" description="Polar residues" evidence="13">
    <location>
        <begin position="218"/>
        <end position="227"/>
    </location>
</feature>
<evidence type="ECO:0000259" key="14">
    <source>
        <dbReference type="PROSITE" id="PS50089"/>
    </source>
</evidence>
<evidence type="ECO:0000256" key="13">
    <source>
        <dbReference type="SAM" id="MobiDB-lite"/>
    </source>
</evidence>
<evidence type="ECO:0000256" key="8">
    <source>
        <dbReference type="ARBA" id="ARBA00022771"/>
    </source>
</evidence>
<comment type="function">
    <text evidence="12">E3 ubiquitin-protein ligase that specifically binds poly-ADP-ribosylated proteins and mediates their ubiquitination and subsequent degradation.</text>
</comment>
<dbReference type="InterPro" id="IPR044110">
    <property type="entry name" value="RING-HC_RNF146"/>
</dbReference>
<sequence>MDEKRELTETSLPAPKTCGVEEEPAAPKLECAICLQKCIHPAKLPCGHIFCFLCVKGIANQSKRCAMCRQEIPADFTEKPELIPDPESEQESPTEESYRWFYEGRNGWWQYDERTSGELEAACAKQERRCEVLIAGFLYIVDFEHMIQVRRNDISRRRRVKRDLASVPKKGIAGIRLEGPARGGAANSDMPTCATSEQCNASEQTHGCASRSDLESVNEGTSGGNTVQYDRIYSESVADRVAALPNDPSDGGGDRSSLLSEEDEEELSMTIAILEGTAIDALHLDSNEMGSGDTFSEPSYRMSRVGRRRYYEDNL</sequence>
<comment type="PTM">
    <text evidence="12">Ubiquitinated; autoubiquitinated.</text>
</comment>